<sequence>MSLSKIFFISLVLFFCAANASPFARLERSAEFNSIDSESFVTTTTTPPLEDTTDCPPAEDNPYNSGNGKDAEGDISDSKSTESDQMPALNLDLKHEDVSNRPHLHSQEAHLSEHNVHSEDDGQKQGSMENLEQSKNDYPQTEQEQGNRPEEGVPKVQGHPPVDSQDKNQSQEATVKAVEKSGDQTEHNSEVDLQTEMERGHLTEEEVEHKVQQSEEAHSPEKLELEEKSIDDEHIEQPFEVKDHKGSEQSEQTKSAEDEEKQASTESKDAEKSEHNIVPEHVEQVDTIVGKKKDSENSNEPQENSLENKVHLENTEKEHENISPETNEAHPEEPNRLVDPLKEFSKEHVHPQGNEKTLSNEKPAISSEKEASSDEATHLGPDNGISEVDGEPDHQSEEAVMPETVVQPTEENEGAVEPEEVVEPTEENEAAVRPESVAKPSEDFKGIVEPKEVVDPTEENEGTVDPEAVIEPAQENEGAVKPHAVVEPIMENEGAVEPKEVVDQNEGAVKPSDVNNGQATDDNPIAPSPAPSLFGESIPNDLTQSRVKRESNIVYSGPKALVFLNIPYAKPPVAELAFKLPQKLEGEEYKKAVEARDHTNFGNYCPQDHKDAVDGMNKQGMKMSLDCLSLNVFSPFRQASF</sequence>
<feature type="region of interest" description="Disordered" evidence="1">
    <location>
        <begin position="39"/>
        <end position="86"/>
    </location>
</feature>
<evidence type="ECO:0000313" key="5">
    <source>
        <dbReference type="WBParaSite" id="jg18959"/>
    </source>
</evidence>
<proteinExistence type="predicted"/>
<name>A0A915DGB8_9BILA</name>
<dbReference type="PANTHER" id="PTHR11559">
    <property type="entry name" value="CARBOXYLESTERASE"/>
    <property type="match status" value="1"/>
</dbReference>
<feature type="compositionally biased region" description="Polar residues" evidence="1">
    <location>
        <begin position="124"/>
        <end position="144"/>
    </location>
</feature>
<feature type="compositionally biased region" description="Basic and acidic residues" evidence="1">
    <location>
        <begin position="69"/>
        <end position="82"/>
    </location>
</feature>
<dbReference type="SUPFAM" id="SSF53474">
    <property type="entry name" value="alpha/beta-Hydrolases"/>
    <property type="match status" value="1"/>
</dbReference>
<organism evidence="4 5">
    <name type="scientific">Ditylenchus dipsaci</name>
    <dbReference type="NCBI Taxonomy" id="166011"/>
    <lineage>
        <taxon>Eukaryota</taxon>
        <taxon>Metazoa</taxon>
        <taxon>Ecdysozoa</taxon>
        <taxon>Nematoda</taxon>
        <taxon>Chromadorea</taxon>
        <taxon>Rhabditida</taxon>
        <taxon>Tylenchina</taxon>
        <taxon>Tylenchomorpha</taxon>
        <taxon>Sphaerularioidea</taxon>
        <taxon>Anguinidae</taxon>
        <taxon>Anguininae</taxon>
        <taxon>Ditylenchus</taxon>
    </lineage>
</organism>
<feature type="compositionally biased region" description="Basic and acidic residues" evidence="1">
    <location>
        <begin position="306"/>
        <end position="350"/>
    </location>
</feature>
<dbReference type="InterPro" id="IPR050309">
    <property type="entry name" value="Type-B_Carboxylest/Lipase"/>
</dbReference>
<dbReference type="Gene3D" id="3.40.50.1820">
    <property type="entry name" value="alpha/beta hydrolase"/>
    <property type="match status" value="1"/>
</dbReference>
<dbReference type="WBParaSite" id="jg18959">
    <property type="protein sequence ID" value="jg18959"/>
    <property type="gene ID" value="jg18959"/>
</dbReference>
<feature type="compositionally biased region" description="Acidic residues" evidence="1">
    <location>
        <begin position="455"/>
        <end position="464"/>
    </location>
</feature>
<evidence type="ECO:0000256" key="2">
    <source>
        <dbReference type="SAM" id="SignalP"/>
    </source>
</evidence>
<evidence type="ECO:0000313" key="4">
    <source>
        <dbReference type="Proteomes" id="UP000887574"/>
    </source>
</evidence>
<feature type="region of interest" description="Disordered" evidence="1">
    <location>
        <begin position="109"/>
        <end position="483"/>
    </location>
</feature>
<dbReference type="Proteomes" id="UP000887574">
    <property type="component" value="Unplaced"/>
</dbReference>
<feature type="compositionally biased region" description="Basic and acidic residues" evidence="1">
    <location>
        <begin position="367"/>
        <end position="377"/>
    </location>
</feature>
<keyword evidence="2" id="KW-0732">Signal</keyword>
<feature type="compositionally biased region" description="Basic and acidic residues" evidence="1">
    <location>
        <begin position="109"/>
        <end position="123"/>
    </location>
</feature>
<feature type="signal peptide" evidence="2">
    <location>
        <begin position="1"/>
        <end position="20"/>
    </location>
</feature>
<protein>
    <submittedName>
        <fullName evidence="5">Carboxylesterase type B domain-containing protein</fullName>
    </submittedName>
</protein>
<reference evidence="5" key="1">
    <citation type="submission" date="2022-11" db="UniProtKB">
        <authorList>
            <consortium name="WormBaseParasite"/>
        </authorList>
    </citation>
    <scope>IDENTIFICATION</scope>
</reference>
<evidence type="ECO:0000256" key="1">
    <source>
        <dbReference type="SAM" id="MobiDB-lite"/>
    </source>
</evidence>
<feature type="domain" description="Carboxylesterase type B" evidence="3">
    <location>
        <begin position="559"/>
        <end position="636"/>
    </location>
</feature>
<dbReference type="InterPro" id="IPR002018">
    <property type="entry name" value="CarbesteraseB"/>
</dbReference>
<accession>A0A915DGB8</accession>
<feature type="compositionally biased region" description="Basic and acidic residues" evidence="1">
    <location>
        <begin position="261"/>
        <end position="296"/>
    </location>
</feature>
<dbReference type="InterPro" id="IPR029058">
    <property type="entry name" value="AB_hydrolase_fold"/>
</dbReference>
<feature type="compositionally biased region" description="Basic and acidic residues" evidence="1">
    <location>
        <begin position="440"/>
        <end position="454"/>
    </location>
</feature>
<dbReference type="AlphaFoldDB" id="A0A915DGB8"/>
<keyword evidence="4" id="KW-1185">Reference proteome</keyword>
<feature type="region of interest" description="Disordered" evidence="1">
    <location>
        <begin position="508"/>
        <end position="539"/>
    </location>
</feature>
<evidence type="ECO:0000259" key="3">
    <source>
        <dbReference type="Pfam" id="PF00135"/>
    </source>
</evidence>
<feature type="compositionally biased region" description="Basic and acidic residues" evidence="1">
    <location>
        <begin position="177"/>
        <end position="248"/>
    </location>
</feature>
<feature type="compositionally biased region" description="Low complexity" evidence="1">
    <location>
        <begin position="42"/>
        <end position="56"/>
    </location>
</feature>
<dbReference type="Pfam" id="PF00135">
    <property type="entry name" value="COesterase"/>
    <property type="match status" value="1"/>
</dbReference>
<feature type="chain" id="PRO_5036688712" evidence="2">
    <location>
        <begin position="21"/>
        <end position="641"/>
    </location>
</feature>
<feature type="compositionally biased region" description="Acidic residues" evidence="1">
    <location>
        <begin position="410"/>
        <end position="429"/>
    </location>
</feature>